<keyword evidence="1" id="KW-0732">Signal</keyword>
<dbReference type="AlphaFoldDB" id="A0A927R7N8"/>
<dbReference type="RefSeq" id="WP_192750035.1">
    <property type="nucleotide sequence ID" value="NZ_BAABJL010000278.1"/>
</dbReference>
<dbReference type="Gene3D" id="2.60.120.200">
    <property type="match status" value="2"/>
</dbReference>
<dbReference type="PANTHER" id="PTHR46943">
    <property type="entry name" value="PENTRAXIN-RELATED PROTEIN PTX3"/>
    <property type="match status" value="1"/>
</dbReference>
<dbReference type="Proteomes" id="UP000638648">
    <property type="component" value="Unassembled WGS sequence"/>
</dbReference>
<keyword evidence="6" id="KW-1185">Reference proteome</keyword>
<reference evidence="5" key="1">
    <citation type="submission" date="2020-10" db="EMBL/GenBank/DDBJ databases">
        <title>Sequencing the genomes of 1000 actinobacteria strains.</title>
        <authorList>
            <person name="Klenk H.-P."/>
        </authorList>
    </citation>
    <scope>NUCLEOTIDE SEQUENCE</scope>
    <source>
        <strain evidence="5">DSM 45354</strain>
    </source>
</reference>
<organism evidence="5 6">
    <name type="scientific">Actinopolymorpha pittospori</name>
    <dbReference type="NCBI Taxonomy" id="648752"/>
    <lineage>
        <taxon>Bacteria</taxon>
        <taxon>Bacillati</taxon>
        <taxon>Actinomycetota</taxon>
        <taxon>Actinomycetes</taxon>
        <taxon>Propionibacteriales</taxon>
        <taxon>Actinopolymorphaceae</taxon>
        <taxon>Actinopolymorpha</taxon>
    </lineage>
</organism>
<feature type="domain" description="LamG-like jellyroll fold" evidence="4">
    <location>
        <begin position="962"/>
        <end position="1113"/>
    </location>
</feature>
<evidence type="ECO:0000259" key="4">
    <source>
        <dbReference type="SMART" id="SM00560"/>
    </source>
</evidence>
<feature type="region of interest" description="Disordered" evidence="3">
    <location>
        <begin position="175"/>
        <end position="220"/>
    </location>
</feature>
<gene>
    <name evidence="5" type="ORF">HEB94_002640</name>
</gene>
<comment type="caution">
    <text evidence="5">The sequence shown here is derived from an EMBL/GenBank/DDBJ whole genome shotgun (WGS) entry which is preliminary data.</text>
</comment>
<dbReference type="InterPro" id="IPR006558">
    <property type="entry name" value="LamG-like"/>
</dbReference>
<feature type="compositionally biased region" description="Low complexity" evidence="3">
    <location>
        <begin position="187"/>
        <end position="197"/>
    </location>
</feature>
<name>A0A927R7N8_9ACTN</name>
<dbReference type="GO" id="GO:0006955">
    <property type="term" value="P:immune response"/>
    <property type="evidence" value="ECO:0007669"/>
    <property type="project" value="InterPro"/>
</dbReference>
<protein>
    <recommendedName>
        <fullName evidence="4">LamG-like jellyroll fold domain-containing protein</fullName>
    </recommendedName>
</protein>
<evidence type="ECO:0000256" key="1">
    <source>
        <dbReference type="ARBA" id="ARBA00022729"/>
    </source>
</evidence>
<evidence type="ECO:0000313" key="5">
    <source>
        <dbReference type="EMBL" id="MBE1605792.1"/>
    </source>
</evidence>
<dbReference type="SMART" id="SM00560">
    <property type="entry name" value="LamGL"/>
    <property type="match status" value="2"/>
</dbReference>
<evidence type="ECO:0000256" key="2">
    <source>
        <dbReference type="ARBA" id="ARBA00023157"/>
    </source>
</evidence>
<proteinExistence type="predicted"/>
<keyword evidence="2" id="KW-1015">Disulfide bond</keyword>
<dbReference type="EMBL" id="JADBEM010000001">
    <property type="protein sequence ID" value="MBE1605792.1"/>
    <property type="molecule type" value="Genomic_DNA"/>
</dbReference>
<sequence length="1122" mass="119676">MEVPELTTETRRVLANPDGTFTAEVSAGPARVRRDDGWVKVDPTLVRRSDGSVGPKAVPVGLTFSGGGSGPLASIADEGKSLGLGWRRALPEPVLSGPTATYPAVLPDVDLVLQAGVEGFSTYIVVKTPEAAVNPELAELSFALSASGVSATENADGEFEAKDGQGRLIFAGPQARMWDSSGRDSARAQPSAADRSPSPSPTAMSQKKTSSPEVALDIDPGDVIEEPMESRSAEMPVEVSGSQLSVTPDHELLHGSETVYPVVIDPGISKAVRRTYWTMVWSNGMKFPNHATEHARVGYDDWEDDKKSRVFYRFDTTAFAGKHILSAVFTHKQIHSPQFACGGTAAPAVQLGRTAAISSSTAWPGPTWYATLDSNSTIHGHRDTCAGYTLQEWNAEAGVEQAAAAKSSQLTLGLRSADETDKWGWRNYDNDASYPVLSVVYNSIPNKPSSVKISEPSTSCVASAANAPVISDATPTFQGYLTDADGASADMKARFEVFTSSGTSPIWQVMHPTAVASGTTVRVTIPTGELANNTVYKFRVRAEKSIATTPAEATDFGPYSGYCYFKVDTSRPAPPKITSTTYPPLDPDNAVGYGGVGILGSFTFDGDADVIAYQYRVNDRALQSATPATPGAPATVSIWPDKFGVNVLHVYSKDAAGNISTTLDYGFKVARGSAPVGVWKFDETEGSSAADMAGGPNPRPMTVAGGPAGWSPQGRLAGSLQLDGVDDYASTAAAAVSTHNSFTVAAWVRLDSTESYAAVARQAHNGHHAFLLYYSKSANRWGFQRQDPDDPAKSSTAMSTSPPAVGAWTHLAGVYDGASGRLSLYVNGVPEGTAAYAKSFHVTDPFEIGRWSYPGVAGAPFKGRIDQVQLWNRYVAAEEFASVIDLNDADDKEQPALVGHWKFDETAGTSAADSSGYGATATLGSGASWVSDPVRGRVLRVDSSWNGYARTAINVPVIDGEGSFTITAWVKPTSPTARGAVVAQGSHSPVPGGARESYGLRLSRENPTRWRFDRLDSKWTSTASLSSDRVLEPEDYGEWVHLAAVYDRVQGRMFLYVDSVRQGDPEGYEFSEPWHGATGPVWFGSELPGTDAATTFAGELDDVRMYTGVMSREEIFLQWMNG</sequence>
<evidence type="ECO:0000313" key="6">
    <source>
        <dbReference type="Proteomes" id="UP000638648"/>
    </source>
</evidence>
<feature type="compositionally biased region" description="Polar residues" evidence="3">
    <location>
        <begin position="202"/>
        <end position="212"/>
    </location>
</feature>
<dbReference type="InterPro" id="IPR042837">
    <property type="entry name" value="PTX3"/>
</dbReference>
<dbReference type="SUPFAM" id="SSF49899">
    <property type="entry name" value="Concanavalin A-like lectins/glucanases"/>
    <property type="match status" value="2"/>
</dbReference>
<dbReference type="PANTHER" id="PTHR46943:SF1">
    <property type="entry name" value="PENTRAXIN-RELATED PROTEIN PTX3"/>
    <property type="match status" value="1"/>
</dbReference>
<evidence type="ECO:0000256" key="3">
    <source>
        <dbReference type="SAM" id="MobiDB-lite"/>
    </source>
</evidence>
<feature type="domain" description="LamG-like jellyroll fold" evidence="4">
    <location>
        <begin position="740"/>
        <end position="878"/>
    </location>
</feature>
<dbReference type="Pfam" id="PF13385">
    <property type="entry name" value="Laminin_G_3"/>
    <property type="match status" value="2"/>
</dbReference>
<dbReference type="InterPro" id="IPR013320">
    <property type="entry name" value="ConA-like_dom_sf"/>
</dbReference>
<accession>A0A927R7N8</accession>